<dbReference type="GO" id="GO:1902275">
    <property type="term" value="P:regulation of chromatin organization"/>
    <property type="evidence" value="ECO:0007669"/>
    <property type="project" value="TreeGrafter"/>
</dbReference>
<dbReference type="Pfam" id="PF02969">
    <property type="entry name" value="TAF"/>
    <property type="match status" value="1"/>
</dbReference>
<dbReference type="InterPro" id="IPR011442">
    <property type="entry name" value="TAF6_C"/>
</dbReference>
<keyword evidence="11" id="KW-0238">DNA-binding</keyword>
<feature type="DNA-binding region" description="HMG box" evidence="11">
    <location>
        <begin position="533"/>
        <end position="599"/>
    </location>
</feature>
<feature type="compositionally biased region" description="Acidic residues" evidence="12">
    <location>
        <begin position="710"/>
        <end position="721"/>
    </location>
</feature>
<proteinExistence type="inferred from homology"/>
<dbReference type="CDD" id="cd13231">
    <property type="entry name" value="PH2_SSRP1-like"/>
    <property type="match status" value="1"/>
</dbReference>
<dbReference type="InterPro" id="IPR050454">
    <property type="entry name" value="RTT106/SSRP1_HistChap/FACT"/>
</dbReference>
<dbReference type="FunFam" id="2.30.29.30:FF:000098">
    <property type="entry name" value="Fact complex subunit ssrp1"/>
    <property type="match status" value="1"/>
</dbReference>
<evidence type="ECO:0000256" key="7">
    <source>
        <dbReference type="ARBA" id="ARBA00023015"/>
    </source>
</evidence>
<evidence type="ECO:0000256" key="11">
    <source>
        <dbReference type="PROSITE-ProRule" id="PRU00267"/>
    </source>
</evidence>
<evidence type="ECO:0000256" key="10">
    <source>
        <dbReference type="ARBA" id="ARBA00023242"/>
    </source>
</evidence>
<keyword evidence="10 11" id="KW-0539">Nucleus</keyword>
<dbReference type="GO" id="GO:0031491">
    <property type="term" value="F:nucleosome binding"/>
    <property type="evidence" value="ECO:0007669"/>
    <property type="project" value="TreeGrafter"/>
</dbReference>
<dbReference type="Proteomes" id="UP000494165">
    <property type="component" value="Unassembled WGS sequence"/>
</dbReference>
<keyword evidence="6" id="KW-0227">DNA damage</keyword>
<dbReference type="OrthoDB" id="498543at2759"/>
<dbReference type="CDD" id="cd13230">
    <property type="entry name" value="PH1_SSRP1-like"/>
    <property type="match status" value="1"/>
</dbReference>
<dbReference type="FunFam" id="1.10.30.10:FF:000036">
    <property type="entry name" value="high mobility group protein D"/>
    <property type="match status" value="1"/>
</dbReference>
<dbReference type="GO" id="GO:0006260">
    <property type="term" value="P:DNA replication"/>
    <property type="evidence" value="ECO:0007669"/>
    <property type="project" value="UniProtKB-KW"/>
</dbReference>
<feature type="region of interest" description="Disordered" evidence="12">
    <location>
        <begin position="411"/>
        <end position="537"/>
    </location>
</feature>
<dbReference type="FunFam" id="2.30.29.30:FF:000119">
    <property type="entry name" value="FACT complex subunit SSRP1"/>
    <property type="match status" value="1"/>
</dbReference>
<evidence type="ECO:0000313" key="14">
    <source>
        <dbReference type="EMBL" id="CAB3377505.1"/>
    </source>
</evidence>
<dbReference type="AlphaFoldDB" id="A0A8S1DBA1"/>
<dbReference type="Pfam" id="PF08512">
    <property type="entry name" value="Rttp106-like_middle"/>
    <property type="match status" value="1"/>
</dbReference>
<feature type="compositionally biased region" description="Low complexity" evidence="12">
    <location>
        <begin position="606"/>
        <end position="628"/>
    </location>
</feature>
<dbReference type="GO" id="GO:0006281">
    <property type="term" value="P:DNA repair"/>
    <property type="evidence" value="ECO:0007669"/>
    <property type="project" value="UniProtKB-KW"/>
</dbReference>
<evidence type="ECO:0000256" key="5">
    <source>
        <dbReference type="ARBA" id="ARBA00022705"/>
    </source>
</evidence>
<feature type="compositionally biased region" description="Basic residues" evidence="12">
    <location>
        <begin position="689"/>
        <end position="705"/>
    </location>
</feature>
<dbReference type="PANTHER" id="PTHR45849">
    <property type="entry name" value="FACT COMPLEX SUBUNIT SSRP1"/>
    <property type="match status" value="1"/>
</dbReference>
<dbReference type="GO" id="GO:0042393">
    <property type="term" value="F:histone binding"/>
    <property type="evidence" value="ECO:0007669"/>
    <property type="project" value="TreeGrafter"/>
</dbReference>
<dbReference type="InterPro" id="IPR004823">
    <property type="entry name" value="TAF_TATA-bd_Histone-like_dom"/>
</dbReference>
<evidence type="ECO:0000313" key="15">
    <source>
        <dbReference type="Proteomes" id="UP000494165"/>
    </source>
</evidence>
<keyword evidence="5" id="KW-0235">DNA replication</keyword>
<evidence type="ECO:0000256" key="1">
    <source>
        <dbReference type="ARBA" id="ARBA00004123"/>
    </source>
</evidence>
<dbReference type="Gene3D" id="2.30.29.30">
    <property type="entry name" value="Pleckstrin-homology domain (PH domain)/Phosphotyrosine-binding domain (PTB)"/>
    <property type="match status" value="2"/>
</dbReference>
<dbReference type="InterPro" id="IPR036910">
    <property type="entry name" value="HMG_box_dom_sf"/>
</dbReference>
<dbReference type="EMBL" id="CADEPI010000146">
    <property type="protein sequence ID" value="CAB3377505.1"/>
    <property type="molecule type" value="Genomic_DNA"/>
</dbReference>
<feature type="compositionally biased region" description="Basic residues" evidence="12">
    <location>
        <begin position="496"/>
        <end position="525"/>
    </location>
</feature>
<feature type="region of interest" description="Disordered" evidence="12">
    <location>
        <begin position="598"/>
        <end position="724"/>
    </location>
</feature>
<evidence type="ECO:0000256" key="6">
    <source>
        <dbReference type="ARBA" id="ARBA00022763"/>
    </source>
</evidence>
<dbReference type="PANTHER" id="PTHR45849:SF1">
    <property type="entry name" value="FACT COMPLEX SUBUNIT SSRP1"/>
    <property type="match status" value="1"/>
</dbReference>
<comment type="subcellular location">
    <subcellularLocation>
        <location evidence="2">Chromosome</location>
    </subcellularLocation>
    <subcellularLocation>
        <location evidence="1">Nucleus</location>
    </subcellularLocation>
</comment>
<evidence type="ECO:0000259" key="13">
    <source>
        <dbReference type="PROSITE" id="PS50118"/>
    </source>
</evidence>
<dbReference type="InterPro" id="IPR048993">
    <property type="entry name" value="SSRP1-like_PH1"/>
</dbReference>
<dbReference type="Gene3D" id="2.30.29.150">
    <property type="match status" value="1"/>
</dbReference>
<dbReference type="InterPro" id="IPR011993">
    <property type="entry name" value="PH-like_dom_sf"/>
</dbReference>
<dbReference type="InterPro" id="IPR035417">
    <property type="entry name" value="SSRP1/POB3_N"/>
</dbReference>
<reference evidence="14 15" key="1">
    <citation type="submission" date="2020-04" db="EMBL/GenBank/DDBJ databases">
        <authorList>
            <person name="Alioto T."/>
            <person name="Alioto T."/>
            <person name="Gomez Garrido J."/>
        </authorList>
    </citation>
    <scope>NUCLEOTIDE SEQUENCE [LARGE SCALE GENOMIC DNA]</scope>
</reference>
<dbReference type="InterPro" id="IPR024954">
    <property type="entry name" value="SSRP1_DD"/>
</dbReference>
<evidence type="ECO:0000256" key="3">
    <source>
        <dbReference type="ARBA" id="ARBA00010060"/>
    </source>
</evidence>
<dbReference type="FunFam" id="2.30.29.150:FF:000001">
    <property type="entry name" value="Fact complex subunit ssrp1"/>
    <property type="match status" value="1"/>
</dbReference>
<protein>
    <recommendedName>
        <fullName evidence="13">HMG box domain-containing protein</fullName>
    </recommendedName>
</protein>
<accession>A0A8S1DBA1</accession>
<evidence type="ECO:0000256" key="4">
    <source>
        <dbReference type="ARBA" id="ARBA00022454"/>
    </source>
</evidence>
<comment type="caution">
    <text evidence="14">The sequence shown here is derived from an EMBL/GenBank/DDBJ whole genome shotgun (WGS) entry which is preliminary data.</text>
</comment>
<dbReference type="SUPFAM" id="SSF47095">
    <property type="entry name" value="HMG-box"/>
    <property type="match status" value="1"/>
</dbReference>
<dbReference type="Pfam" id="PF07571">
    <property type="entry name" value="TAF6_C"/>
    <property type="match status" value="1"/>
</dbReference>
<dbReference type="SMART" id="SM01287">
    <property type="entry name" value="Rtt106"/>
    <property type="match status" value="1"/>
</dbReference>
<feature type="compositionally biased region" description="Basic residues" evidence="12">
    <location>
        <begin position="653"/>
        <end position="669"/>
    </location>
</feature>
<feature type="compositionally biased region" description="Acidic residues" evidence="12">
    <location>
        <begin position="447"/>
        <end position="476"/>
    </location>
</feature>
<keyword evidence="8" id="KW-0804">Transcription</keyword>
<dbReference type="GO" id="GO:0006367">
    <property type="term" value="P:transcription initiation at RNA polymerase II promoter"/>
    <property type="evidence" value="ECO:0007669"/>
    <property type="project" value="InterPro"/>
</dbReference>
<comment type="similarity">
    <text evidence="3">Belongs to the SSRP1 family.</text>
</comment>
<sequence length="1232" mass="137884">MDFLEYSEIQTEIKGAITPGKLKFTDQHIIFKNSKTGKVEQISSSDVEVANWQKHVGCWGIRLFLKNGNLHRFIGFREHEQEKLAKFFKKNYDKEMLEKELSLKGWNWGTAKFLGSALSFDCTTGKNEVTLEYHQNDDAAVSLLEMRFHIPSSELAGDDPVDQFQQNVMNKASVISAVGDAVAIFREIQCLTPRGRYDIKVFPTFFQLHGKTFDYKIPMSTVLRLFILPHKDGRQMFFVASLDPPIKQGQTRYHFLVFSFGPDEETTIDLPMSEEELKEKYDGKLSKELSGSTCEVLSKIMKCMTGRKITMPNTFVGHSGTPAVGCSYKAAAGYLYPLERGFIYVHKPPVHIRFEEIMSVNFARSGGSTRSFDFEVELKSSITHTFSSIEKDEYTKLFDFIQNKKLHIKNKGKADKPNYADDFGDSDKEDAPDAYLARVKREAKERDEDDDDEEDESEDEDFKPTEEQSDVAEEFDSNVSSSDSDEDSDASEGTKEKKRKEKEKKKEKKAKKTKSVSEKPRKKKEKKEDDGKPKRPMSAYFLWFNSNRENIKKKYPGISVTEVAKKAGEMWKELTDKSEWDEKAGKLKAEYEEAMKEYKAGGGGVPKKSGGSSSKASAASKTVSPTKSGSGGGYKSKEYLSDDDDSSDEEGKKAKKGSSKPAAKKPKKKASSEEEEKSEDEKSSDDDKKKRKKPAPKKETSKKKSKKDESDEEELEDEEEILSSPTASSDIFVVNYAEFSDGGHETRDLITEKVSDTVLNAIVGDVTYRLKEIIQQCSQWIAQKNSSLLTVGDVNQVLERMNYPMIFGEDHQAMPEFWNIGGILVENDQEIDLCSSVLNNTNTFPLNGGLYIKNELIIGRGEDGSLGQLSEPLARCFDSIRAILCGSNEQHFRSLSLSLRSNSLLGPILPYVVDDIGELIKVANGRDSKLHCLLEVIDALVSNEYVDLSKSVSINKLLASLLSVAFSPNQGRDDDLRRKSADLLGRALLRWPNILLVREVLVKLNKCLQDSLLPLQVQRGSLQVLATMGNASLALVLWPLLLNRPTYGLFLEAIRSKPQLVADYAAIQDTLLVCSLALQGKNIGVDIPIKNVSSVAAPGCPDAVYRLFSELMGEDVMCCRWPPPQSPKRFVGAKSTAPTVVNLVARPSHTRPAPPTRRQRPAKLPRQNGKSHLGKVCFSVASQAKLRRHKLEQQHSSFSGHTSFQKLSNSNVKLGRKRIGTVKIVLNLQNAI</sequence>
<dbReference type="GO" id="GO:0003677">
    <property type="term" value="F:DNA binding"/>
    <property type="evidence" value="ECO:0007669"/>
    <property type="project" value="UniProtKB-UniRule"/>
</dbReference>
<keyword evidence="4" id="KW-0158">Chromosome</keyword>
<dbReference type="Gene3D" id="1.10.30.10">
    <property type="entry name" value="High mobility group box domain"/>
    <property type="match status" value="1"/>
</dbReference>
<evidence type="ECO:0000256" key="12">
    <source>
        <dbReference type="SAM" id="MobiDB-lite"/>
    </source>
</evidence>
<dbReference type="SMART" id="SM00398">
    <property type="entry name" value="HMG"/>
    <property type="match status" value="1"/>
</dbReference>
<keyword evidence="7" id="KW-0805">Transcription regulation</keyword>
<dbReference type="Pfam" id="PF00505">
    <property type="entry name" value="HMG_box"/>
    <property type="match status" value="1"/>
</dbReference>
<evidence type="ECO:0000256" key="9">
    <source>
        <dbReference type="ARBA" id="ARBA00023204"/>
    </source>
</evidence>
<dbReference type="SUPFAM" id="SSF50729">
    <property type="entry name" value="PH domain-like"/>
    <property type="match status" value="1"/>
</dbReference>
<dbReference type="InterPro" id="IPR046344">
    <property type="entry name" value="TAF6_C_sf"/>
</dbReference>
<keyword evidence="9" id="KW-0234">DNA repair</keyword>
<dbReference type="CDD" id="cd21994">
    <property type="entry name" value="HMG-box_SSRP1-like"/>
    <property type="match status" value="1"/>
</dbReference>
<keyword evidence="15" id="KW-1185">Reference proteome</keyword>
<organism evidence="14 15">
    <name type="scientific">Cloeon dipterum</name>
    <dbReference type="NCBI Taxonomy" id="197152"/>
    <lineage>
        <taxon>Eukaryota</taxon>
        <taxon>Metazoa</taxon>
        <taxon>Ecdysozoa</taxon>
        <taxon>Arthropoda</taxon>
        <taxon>Hexapoda</taxon>
        <taxon>Insecta</taxon>
        <taxon>Pterygota</taxon>
        <taxon>Palaeoptera</taxon>
        <taxon>Ephemeroptera</taxon>
        <taxon>Pisciforma</taxon>
        <taxon>Baetidae</taxon>
        <taxon>Cloeon</taxon>
    </lineage>
</organism>
<name>A0A8S1DBA1_9INSE</name>
<feature type="compositionally biased region" description="Basic and acidic residues" evidence="12">
    <location>
        <begin position="412"/>
        <end position="431"/>
    </location>
</feature>
<gene>
    <name evidence="14" type="ORF">CLODIP_2_CD09602</name>
</gene>
<dbReference type="PROSITE" id="PS50118">
    <property type="entry name" value="HMG_BOX_2"/>
    <property type="match status" value="1"/>
</dbReference>
<dbReference type="Pfam" id="PF03531">
    <property type="entry name" value="SSrecog"/>
    <property type="match status" value="1"/>
</dbReference>
<dbReference type="Pfam" id="PF21103">
    <property type="entry name" value="PH1_SSRP1-like"/>
    <property type="match status" value="1"/>
</dbReference>
<dbReference type="GO" id="GO:0035101">
    <property type="term" value="C:FACT complex"/>
    <property type="evidence" value="ECO:0007669"/>
    <property type="project" value="TreeGrafter"/>
</dbReference>
<dbReference type="Gene3D" id="1.25.40.770">
    <property type="entry name" value="TAF6, C-terminal HEAT repeat domain"/>
    <property type="match status" value="1"/>
</dbReference>
<dbReference type="Pfam" id="PF17292">
    <property type="entry name" value="POB3_N"/>
    <property type="match status" value="1"/>
</dbReference>
<feature type="domain" description="HMG box" evidence="13">
    <location>
        <begin position="533"/>
        <end position="599"/>
    </location>
</feature>
<dbReference type="Gene3D" id="1.10.20.10">
    <property type="entry name" value="Histone, subunit A"/>
    <property type="match status" value="1"/>
</dbReference>
<evidence type="ECO:0000256" key="2">
    <source>
        <dbReference type="ARBA" id="ARBA00004286"/>
    </source>
</evidence>
<feature type="compositionally biased region" description="Basic and acidic residues" evidence="12">
    <location>
        <begin position="679"/>
        <end position="688"/>
    </location>
</feature>
<dbReference type="InterPro" id="IPR000969">
    <property type="entry name" value="SSRP1/POB3"/>
</dbReference>
<dbReference type="InterPro" id="IPR009072">
    <property type="entry name" value="Histone-fold"/>
</dbReference>
<dbReference type="PRINTS" id="PR00887">
    <property type="entry name" value="SSRCOGNITION"/>
</dbReference>
<dbReference type="InterPro" id="IPR013719">
    <property type="entry name" value="RTT106/SPT16-like_middle_dom"/>
</dbReference>
<dbReference type="InterPro" id="IPR009071">
    <property type="entry name" value="HMG_box_dom"/>
</dbReference>
<dbReference type="GO" id="GO:0046982">
    <property type="term" value="F:protein heterodimerization activity"/>
    <property type="evidence" value="ECO:0007669"/>
    <property type="project" value="InterPro"/>
</dbReference>
<feature type="region of interest" description="Disordered" evidence="12">
    <location>
        <begin position="1146"/>
        <end position="1172"/>
    </location>
</feature>
<evidence type="ECO:0000256" key="8">
    <source>
        <dbReference type="ARBA" id="ARBA00023163"/>
    </source>
</evidence>